<accession>A0ABW1RFF0</accession>
<proteinExistence type="predicted"/>
<organism evidence="2 3">
    <name type="scientific">Loigolactobacillus jiayinensis</name>
    <dbReference type="NCBI Taxonomy" id="2486016"/>
    <lineage>
        <taxon>Bacteria</taxon>
        <taxon>Bacillati</taxon>
        <taxon>Bacillota</taxon>
        <taxon>Bacilli</taxon>
        <taxon>Lactobacillales</taxon>
        <taxon>Lactobacillaceae</taxon>
        <taxon>Loigolactobacillus</taxon>
    </lineage>
</organism>
<dbReference type="Gene3D" id="2.60.40.1080">
    <property type="match status" value="1"/>
</dbReference>
<keyword evidence="3" id="KW-1185">Reference proteome</keyword>
<dbReference type="Pfam" id="PF02368">
    <property type="entry name" value="Big_2"/>
    <property type="match status" value="1"/>
</dbReference>
<reference evidence="3" key="1">
    <citation type="journal article" date="2019" name="Int. J. Syst. Evol. Microbiol.">
        <title>The Global Catalogue of Microorganisms (GCM) 10K type strain sequencing project: providing services to taxonomists for standard genome sequencing and annotation.</title>
        <authorList>
            <consortium name="The Broad Institute Genomics Platform"/>
            <consortium name="The Broad Institute Genome Sequencing Center for Infectious Disease"/>
            <person name="Wu L."/>
            <person name="Ma J."/>
        </authorList>
    </citation>
    <scope>NUCLEOTIDE SEQUENCE [LARGE SCALE GENOMIC DNA]</scope>
    <source>
        <strain evidence="3">CCM 8904</strain>
    </source>
</reference>
<name>A0ABW1RFF0_9LACO</name>
<evidence type="ECO:0000313" key="3">
    <source>
        <dbReference type="Proteomes" id="UP001596289"/>
    </source>
</evidence>
<evidence type="ECO:0000259" key="1">
    <source>
        <dbReference type="Pfam" id="PF02368"/>
    </source>
</evidence>
<sequence length="109" mass="10355">MAAPSGSDDGTSTSASNPVTGLLASQKTLSEAVGAIKTVTVTADPADADNATAIVSATTAASSDDKIATVKVNSAGGFDITGIAAGSVTVTFTSGTFKASVAVTITAAS</sequence>
<comment type="caution">
    <text evidence="2">The sequence shown here is derived from an EMBL/GenBank/DDBJ whole genome shotgun (WGS) entry which is preliminary data.</text>
</comment>
<dbReference type="Proteomes" id="UP001596289">
    <property type="component" value="Unassembled WGS sequence"/>
</dbReference>
<dbReference type="InterPro" id="IPR003343">
    <property type="entry name" value="Big_2"/>
</dbReference>
<dbReference type="RefSeq" id="WP_125552688.1">
    <property type="nucleotide sequence ID" value="NZ_JBHSSL010000041.1"/>
</dbReference>
<feature type="domain" description="BIG2" evidence="1">
    <location>
        <begin position="19"/>
        <end position="100"/>
    </location>
</feature>
<dbReference type="EMBL" id="JBHSSL010000041">
    <property type="protein sequence ID" value="MFC6170359.1"/>
    <property type="molecule type" value="Genomic_DNA"/>
</dbReference>
<gene>
    <name evidence="2" type="ORF">ACFQGP_07205</name>
</gene>
<protein>
    <submittedName>
        <fullName evidence="2">Ig-like domain-containing protein</fullName>
    </submittedName>
</protein>
<evidence type="ECO:0000313" key="2">
    <source>
        <dbReference type="EMBL" id="MFC6170359.1"/>
    </source>
</evidence>